<proteinExistence type="predicted"/>
<evidence type="ECO:0000256" key="5">
    <source>
        <dbReference type="ARBA" id="ARBA00022723"/>
    </source>
</evidence>
<evidence type="ECO:0000256" key="9">
    <source>
        <dbReference type="PIRSR" id="PIRSR602326-1"/>
    </source>
</evidence>
<dbReference type="InterPro" id="IPR009056">
    <property type="entry name" value="Cyt_c-like_dom"/>
</dbReference>
<feature type="chain" id="PRO_5009200881" description="Cytochrome c1" evidence="11">
    <location>
        <begin position="19"/>
        <end position="251"/>
    </location>
</feature>
<evidence type="ECO:0000256" key="10">
    <source>
        <dbReference type="SAM" id="Phobius"/>
    </source>
</evidence>
<dbReference type="GO" id="GO:0016020">
    <property type="term" value="C:membrane"/>
    <property type="evidence" value="ECO:0007669"/>
    <property type="project" value="UniProtKB-SubCell"/>
</dbReference>
<keyword evidence="6 10" id="KW-1133">Transmembrane helix</keyword>
<organism evidence="13 14">
    <name type="scientific">Wolbachia pipientis</name>
    <dbReference type="NCBI Taxonomy" id="955"/>
    <lineage>
        <taxon>Bacteria</taxon>
        <taxon>Pseudomonadati</taxon>
        <taxon>Pseudomonadota</taxon>
        <taxon>Alphaproteobacteria</taxon>
        <taxon>Rickettsiales</taxon>
        <taxon>Anaplasmataceae</taxon>
        <taxon>Wolbachieae</taxon>
        <taxon>Wolbachia</taxon>
    </lineage>
</organism>
<comment type="caution">
    <text evidence="13">The sequence shown here is derived from an EMBL/GenBank/DDBJ whole genome shotgun (WGS) entry which is preliminary data.</text>
</comment>
<dbReference type="PRINTS" id="PR00603">
    <property type="entry name" value="CYTOCHROMEC1"/>
</dbReference>
<feature type="binding site" description="covalent" evidence="9">
    <location>
        <position position="59"/>
    </location>
    <ligand>
        <name>heme c</name>
        <dbReference type="ChEBI" id="CHEBI:61717"/>
    </ligand>
</feature>
<dbReference type="PROSITE" id="PS51007">
    <property type="entry name" value="CYTC"/>
    <property type="match status" value="1"/>
</dbReference>
<dbReference type="GO" id="GO:0009055">
    <property type="term" value="F:electron transfer activity"/>
    <property type="evidence" value="ECO:0007669"/>
    <property type="project" value="InterPro"/>
</dbReference>
<comment type="subcellular location">
    <subcellularLocation>
        <location evidence="1">Membrane</location>
    </subcellularLocation>
</comment>
<keyword evidence="5 9" id="KW-0479">Metal-binding</keyword>
<dbReference type="InterPro" id="IPR036909">
    <property type="entry name" value="Cyt_c-like_dom_sf"/>
</dbReference>
<dbReference type="PANTHER" id="PTHR10266">
    <property type="entry name" value="CYTOCHROME C1"/>
    <property type="match status" value="1"/>
</dbReference>
<name>A0A1E7QIQ0_WOLPI</name>
<evidence type="ECO:0000256" key="8">
    <source>
        <dbReference type="ARBA" id="ARBA00023136"/>
    </source>
</evidence>
<dbReference type="GO" id="GO:0046872">
    <property type="term" value="F:metal ion binding"/>
    <property type="evidence" value="ECO:0007669"/>
    <property type="project" value="UniProtKB-KW"/>
</dbReference>
<evidence type="ECO:0000256" key="4">
    <source>
        <dbReference type="ARBA" id="ARBA00022692"/>
    </source>
</evidence>
<dbReference type="SUPFAM" id="SSF46626">
    <property type="entry name" value="Cytochrome c"/>
    <property type="match status" value="1"/>
</dbReference>
<dbReference type="Gene3D" id="1.20.5.100">
    <property type="entry name" value="Cytochrome c1, transmembrane anchor, C-terminal"/>
    <property type="match status" value="1"/>
</dbReference>
<keyword evidence="11" id="KW-0732">Signal</keyword>
<keyword evidence="4 10" id="KW-0812">Transmembrane</keyword>
<feature type="signal peptide" evidence="11">
    <location>
        <begin position="1"/>
        <end position="18"/>
    </location>
</feature>
<keyword evidence="7 9" id="KW-0408">Iron</keyword>
<dbReference type="FunFam" id="1.10.760.10:FF:000011">
    <property type="entry name" value="Cytochrome c1, putative"/>
    <property type="match status" value="1"/>
</dbReference>
<dbReference type="OrthoDB" id="9808471at2"/>
<dbReference type="Gene3D" id="1.10.760.10">
    <property type="entry name" value="Cytochrome c-like domain"/>
    <property type="match status" value="1"/>
</dbReference>
<evidence type="ECO:0000256" key="6">
    <source>
        <dbReference type="ARBA" id="ARBA00022989"/>
    </source>
</evidence>
<evidence type="ECO:0000256" key="3">
    <source>
        <dbReference type="ARBA" id="ARBA00022617"/>
    </source>
</evidence>
<feature type="domain" description="Cytochrome c" evidence="12">
    <location>
        <begin position="43"/>
        <end position="173"/>
    </location>
</feature>
<gene>
    <name evidence="13" type="ORF">BIY23_04355</name>
</gene>
<comment type="cofactor">
    <cofactor evidence="9">
        <name>heme c</name>
        <dbReference type="ChEBI" id="CHEBI:61717"/>
    </cofactor>
    <text evidence="9">Binds 1 heme c group covalently per subunit.</text>
</comment>
<evidence type="ECO:0000256" key="1">
    <source>
        <dbReference type="ARBA" id="ARBA00004370"/>
    </source>
</evidence>
<keyword evidence="14" id="KW-1185">Reference proteome</keyword>
<sequence>MLIRIISFILLLTHTAFAEEFKPLPNKKIDWNFEGIMGYFNRESIQRGYKVYKEVCAACHSMKRVSFRNLVDIGFSEDEVKQIAASYQVTDGPNDLGEMFERNGTPSDYFVPPFNNKEAAASANNGVVPPDLSLIIKARHDGANYVYSLLTGYKNGEQSEDGLYSNPYFPAGKLAMAAPLSDGLVQYDNDKQSTVENMAYDVVNFLQWASEPELESRHKLGLKVIAYFIVLTVLFILTNNKLWRNLYQKKH</sequence>
<dbReference type="AlphaFoldDB" id="A0A1E7QIQ0"/>
<evidence type="ECO:0000313" key="14">
    <source>
        <dbReference type="Proteomes" id="UP000175679"/>
    </source>
</evidence>
<evidence type="ECO:0000256" key="11">
    <source>
        <dbReference type="SAM" id="SignalP"/>
    </source>
</evidence>
<dbReference type="PANTHER" id="PTHR10266:SF3">
    <property type="entry name" value="CYTOCHROME C1, HEME PROTEIN, MITOCHONDRIAL"/>
    <property type="match status" value="1"/>
</dbReference>
<feature type="binding site" description="covalent" evidence="9">
    <location>
        <position position="60"/>
    </location>
    <ligand>
        <name>heme c</name>
        <dbReference type="ChEBI" id="CHEBI:61717"/>
    </ligand>
</feature>
<dbReference type="RefSeq" id="WP_070065367.1">
    <property type="nucleotide sequence ID" value="NZ_MJMG01000012.1"/>
</dbReference>
<keyword evidence="8 10" id="KW-0472">Membrane</keyword>
<evidence type="ECO:0000256" key="2">
    <source>
        <dbReference type="ARBA" id="ARBA00016165"/>
    </source>
</evidence>
<dbReference type="Pfam" id="PF02167">
    <property type="entry name" value="Cytochrom_C1"/>
    <property type="match status" value="1"/>
</dbReference>
<dbReference type="EMBL" id="MJMG01000012">
    <property type="protein sequence ID" value="OEY86358.1"/>
    <property type="molecule type" value="Genomic_DNA"/>
</dbReference>
<reference evidence="13 14" key="1">
    <citation type="submission" date="2016-09" db="EMBL/GenBank/DDBJ databases">
        <title>Genomic evidence for plant-parasitic nematodes as the earliest Wolbachia hosts.</title>
        <authorList>
            <person name="Brown A.M."/>
            <person name="Wasala S.K."/>
            <person name="Howe D.K."/>
            <person name="Peetz A.B."/>
            <person name="Zasada I.A."/>
            <person name="Denver D.R."/>
        </authorList>
    </citation>
    <scope>NUCLEOTIDE SEQUENCE [LARGE SCALE GENOMIC DNA]</scope>
    <source>
        <strain evidence="14">wPpe</strain>
    </source>
</reference>
<evidence type="ECO:0000259" key="12">
    <source>
        <dbReference type="PROSITE" id="PS51007"/>
    </source>
</evidence>
<evidence type="ECO:0000313" key="13">
    <source>
        <dbReference type="EMBL" id="OEY86358.1"/>
    </source>
</evidence>
<dbReference type="Proteomes" id="UP000175679">
    <property type="component" value="Unassembled WGS sequence"/>
</dbReference>
<feature type="binding site" description="covalent" evidence="9">
    <location>
        <position position="176"/>
    </location>
    <ligand>
        <name>heme c</name>
        <dbReference type="ChEBI" id="CHEBI:61717"/>
    </ligand>
</feature>
<dbReference type="GO" id="GO:0020037">
    <property type="term" value="F:heme binding"/>
    <property type="evidence" value="ECO:0007669"/>
    <property type="project" value="InterPro"/>
</dbReference>
<protein>
    <recommendedName>
        <fullName evidence="2">Cytochrome c1</fullName>
    </recommendedName>
</protein>
<evidence type="ECO:0000256" key="7">
    <source>
        <dbReference type="ARBA" id="ARBA00023004"/>
    </source>
</evidence>
<dbReference type="InterPro" id="IPR002326">
    <property type="entry name" value="Cyt_c1"/>
</dbReference>
<feature type="binding site" description="covalent" evidence="9">
    <location>
        <position position="56"/>
    </location>
    <ligand>
        <name>heme c</name>
        <dbReference type="ChEBI" id="CHEBI:61717"/>
    </ligand>
</feature>
<feature type="transmembrane region" description="Helical" evidence="10">
    <location>
        <begin position="224"/>
        <end position="243"/>
    </location>
</feature>
<keyword evidence="3 9" id="KW-0349">Heme</keyword>
<accession>A0A1E7QIQ0</accession>